<evidence type="ECO:0000313" key="2">
    <source>
        <dbReference type="EMBL" id="AIE84504.1"/>
    </source>
</evidence>
<dbReference type="InterPro" id="IPR003111">
    <property type="entry name" value="Lon_prtase_N"/>
</dbReference>
<dbReference type="AlphaFoldDB" id="A0A068NSC4"/>
<dbReference type="PANTHER" id="PTHR46732">
    <property type="entry name" value="ATP-DEPENDENT PROTEASE LA (LON) DOMAIN PROTEIN"/>
    <property type="match status" value="1"/>
</dbReference>
<dbReference type="PANTHER" id="PTHR46732:SF8">
    <property type="entry name" value="ATP-DEPENDENT PROTEASE LA (LON) DOMAIN PROTEIN"/>
    <property type="match status" value="1"/>
</dbReference>
<sequence>MPLFPLNTVLFPYASIQLHVFEERYREMVRLCLHEDRPFGVVLIRSGPEVGGRAEPYLVGTACRIQRVHTYDDGRLDVHVVGERRFRIREIDDSRPFFMGQVEPVIEHEIEDVGRAEELLSRARTEFEMLIRRQIERQEISVKVVFPSDPVVLSFTIANLLQMANLEKQRLLETTDTLERVEDLIPVLERHILEAEISDAAPSATYYRLGADDLREWITPN</sequence>
<dbReference type="KEGG" id="fgi:OP10G_1136"/>
<organism evidence="2 3">
    <name type="scientific">Fimbriimonas ginsengisoli Gsoil 348</name>
    <dbReference type="NCBI Taxonomy" id="661478"/>
    <lineage>
        <taxon>Bacteria</taxon>
        <taxon>Bacillati</taxon>
        <taxon>Armatimonadota</taxon>
        <taxon>Fimbriimonadia</taxon>
        <taxon>Fimbriimonadales</taxon>
        <taxon>Fimbriimonadaceae</taxon>
        <taxon>Fimbriimonas</taxon>
    </lineage>
</organism>
<dbReference type="InterPro" id="IPR046336">
    <property type="entry name" value="Lon_prtase_N_sf"/>
</dbReference>
<proteinExistence type="predicted"/>
<dbReference type="Gene3D" id="1.20.58.1480">
    <property type="match status" value="1"/>
</dbReference>
<keyword evidence="3" id="KW-1185">Reference proteome</keyword>
<dbReference type="SUPFAM" id="SSF88697">
    <property type="entry name" value="PUA domain-like"/>
    <property type="match status" value="1"/>
</dbReference>
<evidence type="ECO:0000259" key="1">
    <source>
        <dbReference type="PROSITE" id="PS51787"/>
    </source>
</evidence>
<protein>
    <submittedName>
        <fullName evidence="2">Peptidase S16 lon domain-containing protein</fullName>
    </submittedName>
</protein>
<dbReference type="PROSITE" id="PS51787">
    <property type="entry name" value="LON_N"/>
    <property type="match status" value="1"/>
</dbReference>
<feature type="domain" description="Lon N-terminal" evidence="1">
    <location>
        <begin position="1"/>
        <end position="192"/>
    </location>
</feature>
<name>A0A068NSC4_FIMGI</name>
<dbReference type="STRING" id="661478.OP10G_1136"/>
<gene>
    <name evidence="2" type="ORF">OP10G_1136</name>
</gene>
<dbReference type="eggNOG" id="COG2802">
    <property type="taxonomic scope" value="Bacteria"/>
</dbReference>
<dbReference type="Pfam" id="PF02190">
    <property type="entry name" value="LON_substr_bdg"/>
    <property type="match status" value="1"/>
</dbReference>
<dbReference type="SMART" id="SM00464">
    <property type="entry name" value="LON"/>
    <property type="match status" value="1"/>
</dbReference>
<dbReference type="HOGENOM" id="CLU_048359_1_1_0"/>
<dbReference type="InterPro" id="IPR015947">
    <property type="entry name" value="PUA-like_sf"/>
</dbReference>
<dbReference type="EMBL" id="CP007139">
    <property type="protein sequence ID" value="AIE84504.1"/>
    <property type="molecule type" value="Genomic_DNA"/>
</dbReference>
<dbReference type="Gene3D" id="2.30.130.40">
    <property type="entry name" value="LON domain-like"/>
    <property type="match status" value="1"/>
</dbReference>
<accession>A0A068NSC4</accession>
<dbReference type="Proteomes" id="UP000027982">
    <property type="component" value="Chromosome"/>
</dbReference>
<reference evidence="2 3" key="1">
    <citation type="journal article" date="2014" name="PLoS ONE">
        <title>The first complete genome sequence of the class fimbriimonadia in the phylum armatimonadetes.</title>
        <authorList>
            <person name="Hu Z.Y."/>
            <person name="Wang Y.Z."/>
            <person name="Im W.T."/>
            <person name="Wang S.Y."/>
            <person name="Zhao G.P."/>
            <person name="Zheng H.J."/>
            <person name="Quan Z.X."/>
        </authorList>
    </citation>
    <scope>NUCLEOTIDE SEQUENCE [LARGE SCALE GENOMIC DNA]</scope>
    <source>
        <strain evidence="2">Gsoil 348</strain>
    </source>
</reference>
<evidence type="ECO:0000313" key="3">
    <source>
        <dbReference type="Proteomes" id="UP000027982"/>
    </source>
</evidence>